<feature type="compositionally biased region" description="Acidic residues" evidence="2">
    <location>
        <begin position="125"/>
        <end position="143"/>
    </location>
</feature>
<organism evidence="4 5">
    <name type="scientific">Blautia ammoniilytica</name>
    <dbReference type="NCBI Taxonomy" id="2981782"/>
    <lineage>
        <taxon>Bacteria</taxon>
        <taxon>Bacillati</taxon>
        <taxon>Bacillota</taxon>
        <taxon>Clostridia</taxon>
        <taxon>Lachnospirales</taxon>
        <taxon>Lachnospiraceae</taxon>
        <taxon>Blautia</taxon>
    </lineage>
</organism>
<comment type="caution">
    <text evidence="4">The sequence shown here is derived from an EMBL/GenBank/DDBJ whole genome shotgun (WGS) entry which is preliminary data.</text>
</comment>
<evidence type="ECO:0000256" key="1">
    <source>
        <dbReference type="SAM" id="Coils"/>
    </source>
</evidence>
<name>A0ABT2TSU9_9FIRM</name>
<evidence type="ECO:0000256" key="2">
    <source>
        <dbReference type="SAM" id="MobiDB-lite"/>
    </source>
</evidence>
<gene>
    <name evidence="4" type="ORF">OCV61_07545</name>
</gene>
<sequence length="143" mass="15812">MEEPRKEENQNTGEENQNQSGLPVRSCMLMCLAGIYLLYTGYKLCKNVIDGVDGGAWYFMVAGIAFLVIGAGMLFYGGKNVIKDDKEKRAKEAEEKARLAKEAAAAGNAKKSISDRANLVKDLNEEAETEAQPEEQEQEKTEE</sequence>
<dbReference type="RefSeq" id="WP_191868057.1">
    <property type="nucleotide sequence ID" value="NZ_JAOQJL010000012.1"/>
</dbReference>
<accession>A0ABT2TSU9</accession>
<feature type="transmembrane region" description="Helical" evidence="3">
    <location>
        <begin position="27"/>
        <end position="44"/>
    </location>
</feature>
<keyword evidence="3" id="KW-0812">Transmembrane</keyword>
<evidence type="ECO:0000313" key="5">
    <source>
        <dbReference type="Proteomes" id="UP001652409"/>
    </source>
</evidence>
<feature type="coiled-coil region" evidence="1">
    <location>
        <begin position="82"/>
        <end position="110"/>
    </location>
</feature>
<feature type="region of interest" description="Disordered" evidence="2">
    <location>
        <begin position="122"/>
        <end position="143"/>
    </location>
</feature>
<keyword evidence="5" id="KW-1185">Reference proteome</keyword>
<keyword evidence="3" id="KW-1133">Transmembrane helix</keyword>
<reference evidence="4 5" key="1">
    <citation type="journal article" date="2021" name="ISME Commun">
        <title>Automated analysis of genomic sequences facilitates high-throughput and comprehensive description of bacteria.</title>
        <authorList>
            <person name="Hitch T.C.A."/>
        </authorList>
    </citation>
    <scope>NUCLEOTIDE SEQUENCE [LARGE SCALE GENOMIC DNA]</scope>
    <source>
        <strain evidence="4 5">Sanger_23</strain>
    </source>
</reference>
<feature type="transmembrane region" description="Helical" evidence="3">
    <location>
        <begin position="56"/>
        <end position="76"/>
    </location>
</feature>
<feature type="region of interest" description="Disordered" evidence="2">
    <location>
        <begin position="1"/>
        <end position="20"/>
    </location>
</feature>
<keyword evidence="3" id="KW-0472">Membrane</keyword>
<evidence type="ECO:0008006" key="6">
    <source>
        <dbReference type="Google" id="ProtNLM"/>
    </source>
</evidence>
<dbReference type="Proteomes" id="UP001652409">
    <property type="component" value="Unassembled WGS sequence"/>
</dbReference>
<proteinExistence type="predicted"/>
<keyword evidence="1" id="KW-0175">Coiled coil</keyword>
<protein>
    <recommendedName>
        <fullName evidence="6">DUF308 domain-containing protein</fullName>
    </recommendedName>
</protein>
<evidence type="ECO:0000256" key="3">
    <source>
        <dbReference type="SAM" id="Phobius"/>
    </source>
</evidence>
<dbReference type="EMBL" id="JAOQJL010000012">
    <property type="protein sequence ID" value="MCU6765270.1"/>
    <property type="molecule type" value="Genomic_DNA"/>
</dbReference>
<evidence type="ECO:0000313" key="4">
    <source>
        <dbReference type="EMBL" id="MCU6765270.1"/>
    </source>
</evidence>
<feature type="compositionally biased region" description="Low complexity" evidence="2">
    <location>
        <begin position="10"/>
        <end position="19"/>
    </location>
</feature>